<feature type="transmembrane region" description="Helical" evidence="5">
    <location>
        <begin position="37"/>
        <end position="63"/>
    </location>
</feature>
<dbReference type="GO" id="GO:0016020">
    <property type="term" value="C:membrane"/>
    <property type="evidence" value="ECO:0007669"/>
    <property type="project" value="UniProtKB-SubCell"/>
</dbReference>
<reference evidence="7 8" key="1">
    <citation type="submission" date="2018-06" db="EMBL/GenBank/DDBJ databases">
        <title>Genomic Encyclopedia of Archaeal and Bacterial Type Strains, Phase II (KMG-II): from individual species to whole genera.</title>
        <authorList>
            <person name="Goeker M."/>
        </authorList>
    </citation>
    <scope>NUCLEOTIDE SEQUENCE [LARGE SCALE GENOMIC DNA]</scope>
    <source>
        <strain evidence="7 8">DSM 24525</strain>
    </source>
</reference>
<keyword evidence="3 5" id="KW-1133">Transmembrane helix</keyword>
<dbReference type="SUPFAM" id="SSF48452">
    <property type="entry name" value="TPR-like"/>
    <property type="match status" value="1"/>
</dbReference>
<dbReference type="Gene3D" id="1.25.40.10">
    <property type="entry name" value="Tetratricopeptide repeat domain"/>
    <property type="match status" value="1"/>
</dbReference>
<dbReference type="EMBL" id="QKYU01000001">
    <property type="protein sequence ID" value="PZW51103.1"/>
    <property type="molecule type" value="Genomic_DNA"/>
</dbReference>
<evidence type="ECO:0000256" key="3">
    <source>
        <dbReference type="ARBA" id="ARBA00022989"/>
    </source>
</evidence>
<evidence type="ECO:0000256" key="4">
    <source>
        <dbReference type="ARBA" id="ARBA00023136"/>
    </source>
</evidence>
<keyword evidence="8" id="KW-1185">Reference proteome</keyword>
<evidence type="ECO:0000313" key="7">
    <source>
        <dbReference type="EMBL" id="PZW51103.1"/>
    </source>
</evidence>
<dbReference type="AlphaFoldDB" id="A0A2W7JGA4"/>
<keyword evidence="4 5" id="KW-0472">Membrane</keyword>
<accession>A0A2W7JGA4</accession>
<sequence>MRRALGLLLIIAVALGLAWVLARLGGSVEVRVGDVWIGISLPILLVGLVVLFLVLHGMLRLVAALRAWPARRRARLALAARDRGDIAVTRTLLALAAGTGDVARAEARRARLALGDTPQTLLLAAEAARLDGQDGEATLAFRALSERGDARFLGLRGLLRQAMARGDWPEAQRLAREAEQAMPGAAWLRAERADLALRTKDWAEALALAPPETPRASLALAAAAVEPDPARAAALEAEAVTADPGFVPAVLAQARRLREAGEPRRARAMLERAWQKTPHPDVAALYLEDEADPLGRVKATEHLTHADAEGTEARLLLARSALEAGLTGRARAQLDALLAKGTVDRRAYLLMVDLEQLEHGESATARAAEAKWLRAAATAPAAPRWRCAHCGTRHDEWAPECSACGTVGRLEWEGTRG</sequence>
<evidence type="ECO:0000256" key="5">
    <source>
        <dbReference type="SAM" id="Phobius"/>
    </source>
</evidence>
<comment type="caution">
    <text evidence="7">The sequence shown here is derived from an EMBL/GenBank/DDBJ whole genome shotgun (WGS) entry which is preliminary data.</text>
</comment>
<dbReference type="InterPro" id="IPR011990">
    <property type="entry name" value="TPR-like_helical_dom_sf"/>
</dbReference>
<name>A0A2W7JGA4_9PROT</name>
<protein>
    <submittedName>
        <fullName evidence="7">HemY protein</fullName>
    </submittedName>
</protein>
<evidence type="ECO:0000256" key="2">
    <source>
        <dbReference type="ARBA" id="ARBA00022692"/>
    </source>
</evidence>
<organism evidence="7 8">
    <name type="scientific">Humitalea rosea</name>
    <dbReference type="NCBI Taxonomy" id="990373"/>
    <lineage>
        <taxon>Bacteria</taxon>
        <taxon>Pseudomonadati</taxon>
        <taxon>Pseudomonadota</taxon>
        <taxon>Alphaproteobacteria</taxon>
        <taxon>Acetobacterales</taxon>
        <taxon>Roseomonadaceae</taxon>
        <taxon>Humitalea</taxon>
    </lineage>
</organism>
<evidence type="ECO:0000259" key="6">
    <source>
        <dbReference type="Pfam" id="PF07219"/>
    </source>
</evidence>
<dbReference type="RefSeq" id="WP_111396372.1">
    <property type="nucleotide sequence ID" value="NZ_QKYU01000001.1"/>
</dbReference>
<evidence type="ECO:0000313" key="8">
    <source>
        <dbReference type="Proteomes" id="UP000249688"/>
    </source>
</evidence>
<dbReference type="Pfam" id="PF07219">
    <property type="entry name" value="HemY_N"/>
    <property type="match status" value="1"/>
</dbReference>
<gene>
    <name evidence="7" type="ORF">C8P66_101322</name>
</gene>
<proteinExistence type="predicted"/>
<dbReference type="InterPro" id="IPR010817">
    <property type="entry name" value="HemY_N"/>
</dbReference>
<dbReference type="OrthoDB" id="9798343at2"/>
<comment type="subcellular location">
    <subcellularLocation>
        <location evidence="1">Membrane</location>
    </subcellularLocation>
</comment>
<keyword evidence="2 5" id="KW-0812">Transmembrane</keyword>
<evidence type="ECO:0000256" key="1">
    <source>
        <dbReference type="ARBA" id="ARBA00004370"/>
    </source>
</evidence>
<feature type="domain" description="HemY N-terminal" evidence="6">
    <location>
        <begin position="26"/>
        <end position="132"/>
    </location>
</feature>
<dbReference type="Proteomes" id="UP000249688">
    <property type="component" value="Unassembled WGS sequence"/>
</dbReference>